<gene>
    <name evidence="2" type="ORF">NC653_018240</name>
</gene>
<protein>
    <submittedName>
        <fullName evidence="2">Uncharacterized protein</fullName>
    </submittedName>
</protein>
<name>A0AAD6VUX5_9ROSI</name>
<keyword evidence="1" id="KW-0812">Transmembrane</keyword>
<dbReference type="PANTHER" id="PTHR34892:SF1">
    <property type="entry name" value="VACUOLAR ATP SYNTHASE CATALYTIC SUBUNIT-RELATED _ V-ATPASE-RELATED _ VACUOLAR PROTON PUMP-RELATED"/>
    <property type="match status" value="1"/>
</dbReference>
<sequence>MAHVSDIKLIRTDTTLDLSQKAEKGAALNIILCFIDVGYKHSPFFSPTAPFQTRSFNTRTPNDWADLEEEYISVLRILMLLCVGLVGTWLYSYGSTPFSSGPGLMCASRFFWLGMGRSC</sequence>
<dbReference type="EMBL" id="JAQIZT010000007">
    <property type="protein sequence ID" value="KAJ6989686.1"/>
    <property type="molecule type" value="Genomic_DNA"/>
</dbReference>
<accession>A0AAD6VUX5</accession>
<evidence type="ECO:0000313" key="3">
    <source>
        <dbReference type="Proteomes" id="UP001164929"/>
    </source>
</evidence>
<keyword evidence="1" id="KW-0472">Membrane</keyword>
<dbReference type="Proteomes" id="UP001164929">
    <property type="component" value="Chromosome 7"/>
</dbReference>
<feature type="transmembrane region" description="Helical" evidence="1">
    <location>
        <begin position="71"/>
        <end position="91"/>
    </location>
</feature>
<dbReference type="GO" id="GO:0005773">
    <property type="term" value="C:vacuole"/>
    <property type="evidence" value="ECO:0007669"/>
    <property type="project" value="TreeGrafter"/>
</dbReference>
<reference evidence="2" key="1">
    <citation type="journal article" date="2023" name="Mol. Ecol. Resour.">
        <title>Chromosome-level genome assembly of a triploid poplar Populus alba 'Berolinensis'.</title>
        <authorList>
            <person name="Chen S."/>
            <person name="Yu Y."/>
            <person name="Wang X."/>
            <person name="Wang S."/>
            <person name="Zhang T."/>
            <person name="Zhou Y."/>
            <person name="He R."/>
            <person name="Meng N."/>
            <person name="Wang Y."/>
            <person name="Liu W."/>
            <person name="Liu Z."/>
            <person name="Liu J."/>
            <person name="Guo Q."/>
            <person name="Huang H."/>
            <person name="Sederoff R.R."/>
            <person name="Wang G."/>
            <person name="Qu G."/>
            <person name="Chen S."/>
        </authorList>
    </citation>
    <scope>NUCLEOTIDE SEQUENCE</scope>
    <source>
        <strain evidence="2">SC-2020</strain>
    </source>
</reference>
<dbReference type="PANTHER" id="PTHR34892">
    <property type="entry name" value="VACUOLAR ATP SYNTHASE CATALYTIC SUBUNIT-RELATED / V-ATPASE-RELATED / VACUOLAR PROTON PUMP-LIKE PROTEIN"/>
    <property type="match status" value="1"/>
</dbReference>
<evidence type="ECO:0000256" key="1">
    <source>
        <dbReference type="SAM" id="Phobius"/>
    </source>
</evidence>
<evidence type="ECO:0000313" key="2">
    <source>
        <dbReference type="EMBL" id="KAJ6989686.1"/>
    </source>
</evidence>
<organism evidence="2 3">
    <name type="scientific">Populus alba x Populus x berolinensis</name>
    <dbReference type="NCBI Taxonomy" id="444605"/>
    <lineage>
        <taxon>Eukaryota</taxon>
        <taxon>Viridiplantae</taxon>
        <taxon>Streptophyta</taxon>
        <taxon>Embryophyta</taxon>
        <taxon>Tracheophyta</taxon>
        <taxon>Spermatophyta</taxon>
        <taxon>Magnoliopsida</taxon>
        <taxon>eudicotyledons</taxon>
        <taxon>Gunneridae</taxon>
        <taxon>Pentapetalae</taxon>
        <taxon>rosids</taxon>
        <taxon>fabids</taxon>
        <taxon>Malpighiales</taxon>
        <taxon>Salicaceae</taxon>
        <taxon>Saliceae</taxon>
        <taxon>Populus</taxon>
    </lineage>
</organism>
<proteinExistence type="predicted"/>
<keyword evidence="3" id="KW-1185">Reference proteome</keyword>
<keyword evidence="1" id="KW-1133">Transmembrane helix</keyword>
<comment type="caution">
    <text evidence="2">The sequence shown here is derived from an EMBL/GenBank/DDBJ whole genome shotgun (WGS) entry which is preliminary data.</text>
</comment>
<dbReference type="AlphaFoldDB" id="A0AAD6VUX5"/>